<evidence type="ECO:0000313" key="3">
    <source>
        <dbReference type="Proteomes" id="UP000517759"/>
    </source>
</evidence>
<reference evidence="2 3" key="1">
    <citation type="submission" date="2020-08" db="EMBL/GenBank/DDBJ databases">
        <title>Genomic Encyclopedia of Type Strains, Phase IV (KMG-IV): sequencing the most valuable type-strain genomes for metagenomic binning, comparative biology and taxonomic classification.</title>
        <authorList>
            <person name="Goeker M."/>
        </authorList>
    </citation>
    <scope>NUCLEOTIDE SEQUENCE [LARGE SCALE GENOMIC DNA]</scope>
    <source>
        <strain evidence="2 3">DSM 24105</strain>
    </source>
</reference>
<dbReference type="Proteomes" id="UP000517759">
    <property type="component" value="Unassembled WGS sequence"/>
</dbReference>
<proteinExistence type="predicted"/>
<name>A0A7W6ANK8_9HYPH</name>
<accession>A0A7W6ANK8</accession>
<organism evidence="2 3">
    <name type="scientific">Methylobacterium brachythecii</name>
    <dbReference type="NCBI Taxonomy" id="1176177"/>
    <lineage>
        <taxon>Bacteria</taxon>
        <taxon>Pseudomonadati</taxon>
        <taxon>Pseudomonadota</taxon>
        <taxon>Alphaproteobacteria</taxon>
        <taxon>Hyphomicrobiales</taxon>
        <taxon>Methylobacteriaceae</taxon>
        <taxon>Methylobacterium</taxon>
    </lineage>
</organism>
<evidence type="ECO:0000313" key="2">
    <source>
        <dbReference type="EMBL" id="MBB3904365.1"/>
    </source>
</evidence>
<feature type="region of interest" description="Disordered" evidence="1">
    <location>
        <begin position="1"/>
        <end position="37"/>
    </location>
</feature>
<comment type="caution">
    <text evidence="2">The sequence shown here is derived from an EMBL/GenBank/DDBJ whole genome shotgun (WGS) entry which is preliminary data.</text>
</comment>
<protein>
    <submittedName>
        <fullName evidence="2">Uncharacterized protein</fullName>
    </submittedName>
</protein>
<dbReference type="EMBL" id="JACIDN010000007">
    <property type="protein sequence ID" value="MBB3904365.1"/>
    <property type="molecule type" value="Genomic_DNA"/>
</dbReference>
<evidence type="ECO:0000256" key="1">
    <source>
        <dbReference type="SAM" id="MobiDB-lite"/>
    </source>
</evidence>
<gene>
    <name evidence="2" type="ORF">GGR33_003884</name>
</gene>
<sequence length="37" mass="3992">MITDDLHLDQRETASASEGAGGLGLKNRSVFDAPQKY</sequence>
<dbReference type="AlphaFoldDB" id="A0A7W6ANK8"/>
<feature type="compositionally biased region" description="Basic and acidic residues" evidence="1">
    <location>
        <begin position="1"/>
        <end position="12"/>
    </location>
</feature>